<dbReference type="Proteomes" id="UP001439875">
    <property type="component" value="Unassembled WGS sequence"/>
</dbReference>
<name>A0ACC6S763_9BACI</name>
<evidence type="ECO:0000313" key="1">
    <source>
        <dbReference type="EMBL" id="MEQ2525711.1"/>
    </source>
</evidence>
<proteinExistence type="predicted"/>
<keyword evidence="1" id="KW-0032">Aminotransferase</keyword>
<keyword evidence="2" id="KW-1185">Reference proteome</keyword>
<reference evidence="1" key="1">
    <citation type="submission" date="2024-03" db="EMBL/GenBank/DDBJ databases">
        <title>Human intestinal bacterial collection.</title>
        <authorList>
            <person name="Pauvert C."/>
            <person name="Hitch T.C.A."/>
            <person name="Clavel T."/>
        </authorList>
    </citation>
    <scope>NUCLEOTIDE SEQUENCE</scope>
    <source>
        <strain evidence="1">CLA-AA-H227</strain>
    </source>
</reference>
<accession>A0ACC6S763</accession>
<dbReference type="EC" id="2.6.1.11" evidence="1"/>
<dbReference type="EMBL" id="JBBMEW010000002">
    <property type="protein sequence ID" value="MEQ2525711.1"/>
    <property type="molecule type" value="Genomic_DNA"/>
</dbReference>
<evidence type="ECO:0000313" key="2">
    <source>
        <dbReference type="Proteomes" id="UP001439875"/>
    </source>
</evidence>
<comment type="caution">
    <text evidence="1">The sequence shown here is derived from an EMBL/GenBank/DDBJ whole genome shotgun (WGS) entry which is preliminary data.</text>
</comment>
<gene>
    <name evidence="1" type="ORF">WMO40_03270</name>
</gene>
<sequence length="385" mass="41879">MSYLFPTYARWEVEPVSAEGTYLTDINGKTYLDYTSGIGVCNLGHQPKVIKEAVSKQLDHFWHVSNLFTIGQQEKAAQLLATAAGLEAVFFANSGAEANEAAIKLARKATGKTKIITFEKSFHGRTFATMAATGQDKIKLGYGPMLEKFVYVPFNNIDALKNEMDTDVAAIMLEVIQGEGGIHVGEKAFLQEVEELCKEYGSLLIIDEIQTGIGRTAKPFAFQHFELSPDIVTVAKGLGSGLPIGAVIGKESLKVHFGPGSHGSTFGGNPVSISAAIATMEIIFNEIFLQEVLIKGEYLVSQLTKKLQNQEYVKDIRGLGLMIGIEFDQSVQGLLAELRKEGFLALSAGENVLRLLPPLTTSISEIDKCVEIMKHTIEKTSKATV</sequence>
<organism evidence="1 2">
    <name type="scientific">Robertmurraya yapensis</name>
    <name type="common">ex Hitch et al 2024</name>
    <dbReference type="NCBI Taxonomy" id="3133160"/>
    <lineage>
        <taxon>Bacteria</taxon>
        <taxon>Bacillati</taxon>
        <taxon>Bacillota</taxon>
        <taxon>Bacilli</taxon>
        <taxon>Bacillales</taxon>
        <taxon>Bacillaceae</taxon>
        <taxon>Robertmurraya</taxon>
    </lineage>
</organism>
<keyword evidence="1" id="KW-0808">Transferase</keyword>
<protein>
    <submittedName>
        <fullName evidence="1">Acetylornithine transaminase</fullName>
        <ecNumber evidence="1">2.6.1.11</ecNumber>
    </submittedName>
</protein>